<sequence>MIEPFDGKSPRIHPEAFVHAAAVLIGDIDVGAQSSIWPNVTLRGDDGPIVIGSQTSIQDNSCIHATEGLSRTTVGSRVTVGHNVVLHGCTIGDDVLIGMGSVILDNAVVESGAMVAAGTLVTPGKVVKAGTMVAGNPMRVLREQLRPKDTMMIDFSWRAYVKRAAQYLAARGSC</sequence>
<dbReference type="PANTHER" id="PTHR13061:SF29">
    <property type="entry name" value="GAMMA CARBONIC ANHYDRASE-LIKE 1, MITOCHONDRIAL-RELATED"/>
    <property type="match status" value="1"/>
</dbReference>
<organism evidence="1 2">
    <name type="scientific">Plesiocystis pacifica SIR-1</name>
    <dbReference type="NCBI Taxonomy" id="391625"/>
    <lineage>
        <taxon>Bacteria</taxon>
        <taxon>Pseudomonadati</taxon>
        <taxon>Myxococcota</taxon>
        <taxon>Polyangia</taxon>
        <taxon>Nannocystales</taxon>
        <taxon>Nannocystaceae</taxon>
        <taxon>Plesiocystis</taxon>
    </lineage>
</organism>
<comment type="caution">
    <text evidence="1">The sequence shown here is derived from an EMBL/GenBank/DDBJ whole genome shotgun (WGS) entry which is preliminary data.</text>
</comment>
<keyword evidence="2" id="KW-1185">Reference proteome</keyword>
<gene>
    <name evidence="1" type="ORF">PPSIR1_39715</name>
</gene>
<dbReference type="InterPro" id="IPR050484">
    <property type="entry name" value="Transf_Hexapept/Carb_Anhydrase"/>
</dbReference>
<dbReference type="Pfam" id="PF00132">
    <property type="entry name" value="Hexapep"/>
    <property type="match status" value="1"/>
</dbReference>
<name>A6FY73_9BACT</name>
<dbReference type="GO" id="GO:0016740">
    <property type="term" value="F:transferase activity"/>
    <property type="evidence" value="ECO:0007669"/>
    <property type="project" value="UniProtKB-KW"/>
</dbReference>
<reference evidence="1 2" key="1">
    <citation type="submission" date="2007-06" db="EMBL/GenBank/DDBJ databases">
        <authorList>
            <person name="Shimkets L."/>
            <person name="Ferriera S."/>
            <person name="Johnson J."/>
            <person name="Kravitz S."/>
            <person name="Beeson K."/>
            <person name="Sutton G."/>
            <person name="Rogers Y.-H."/>
            <person name="Friedman R."/>
            <person name="Frazier M."/>
            <person name="Venter J.C."/>
        </authorList>
    </citation>
    <scope>NUCLEOTIDE SEQUENCE [LARGE SCALE GENOMIC DNA]</scope>
    <source>
        <strain evidence="1 2">SIR-1</strain>
    </source>
</reference>
<keyword evidence="1" id="KW-0808">Transferase</keyword>
<dbReference type="InterPro" id="IPR047324">
    <property type="entry name" value="LbH_gamma_CA-like"/>
</dbReference>
<dbReference type="InterPro" id="IPR001451">
    <property type="entry name" value="Hexapep"/>
</dbReference>
<dbReference type="AlphaFoldDB" id="A6FY73"/>
<evidence type="ECO:0000313" key="2">
    <source>
        <dbReference type="Proteomes" id="UP000005801"/>
    </source>
</evidence>
<dbReference type="EMBL" id="ABCS01000003">
    <property type="protein sequence ID" value="EDM81452.1"/>
    <property type="molecule type" value="Genomic_DNA"/>
</dbReference>
<dbReference type="CDD" id="cd04645">
    <property type="entry name" value="LbH_gamma_CA_like"/>
    <property type="match status" value="1"/>
</dbReference>
<dbReference type="RefSeq" id="WP_006969422.1">
    <property type="nucleotide sequence ID" value="NZ_ABCS01000003.1"/>
</dbReference>
<dbReference type="eggNOG" id="COG0663">
    <property type="taxonomic scope" value="Bacteria"/>
</dbReference>
<dbReference type="STRING" id="391625.PPSIR1_39715"/>
<evidence type="ECO:0000313" key="1">
    <source>
        <dbReference type="EMBL" id="EDM81452.1"/>
    </source>
</evidence>
<dbReference type="InterPro" id="IPR011004">
    <property type="entry name" value="Trimer_LpxA-like_sf"/>
</dbReference>
<accession>A6FY73</accession>
<dbReference type="SUPFAM" id="SSF51161">
    <property type="entry name" value="Trimeric LpxA-like enzymes"/>
    <property type="match status" value="1"/>
</dbReference>
<protein>
    <submittedName>
        <fullName evidence="1">Transferase hexapeptide repeat family protein</fullName>
    </submittedName>
</protein>
<dbReference type="Proteomes" id="UP000005801">
    <property type="component" value="Unassembled WGS sequence"/>
</dbReference>
<dbReference type="Gene3D" id="2.160.10.10">
    <property type="entry name" value="Hexapeptide repeat proteins"/>
    <property type="match status" value="1"/>
</dbReference>
<proteinExistence type="predicted"/>
<dbReference type="PANTHER" id="PTHR13061">
    <property type="entry name" value="DYNACTIN SUBUNIT P25"/>
    <property type="match status" value="1"/>
</dbReference>
<dbReference type="OrthoDB" id="9803036at2"/>